<reference evidence="2 3" key="1">
    <citation type="journal article" date="2013" name="Nat. Commun.">
        <title>The evolution and pathogenic mechanisms of the rice sheath blight pathogen.</title>
        <authorList>
            <person name="Zheng A."/>
            <person name="Lin R."/>
            <person name="Xu L."/>
            <person name="Qin P."/>
            <person name="Tang C."/>
            <person name="Ai P."/>
            <person name="Zhang D."/>
            <person name="Liu Y."/>
            <person name="Sun Z."/>
            <person name="Feng H."/>
            <person name="Wang Y."/>
            <person name="Chen Y."/>
            <person name="Liang X."/>
            <person name="Fu R."/>
            <person name="Li Q."/>
            <person name="Zhang J."/>
            <person name="Yu X."/>
            <person name="Xie Z."/>
            <person name="Ding L."/>
            <person name="Guan P."/>
            <person name="Tang J."/>
            <person name="Liang Y."/>
            <person name="Wang S."/>
            <person name="Deng Q."/>
            <person name="Li S."/>
            <person name="Zhu J."/>
            <person name="Wang L."/>
            <person name="Liu H."/>
            <person name="Li P."/>
        </authorList>
    </citation>
    <scope>NUCLEOTIDE SEQUENCE [LARGE SCALE GENOMIC DNA]</scope>
    <source>
        <strain evidence="3">AG-1 IA</strain>
    </source>
</reference>
<feature type="region of interest" description="Disordered" evidence="1">
    <location>
        <begin position="1"/>
        <end position="67"/>
    </location>
</feature>
<gene>
    <name evidence="2" type="ORF">AG1IA_01813</name>
</gene>
<evidence type="ECO:0000313" key="3">
    <source>
        <dbReference type="Proteomes" id="UP000011668"/>
    </source>
</evidence>
<dbReference type="HOGENOM" id="CLU_1385013_0_0_1"/>
<feature type="compositionally biased region" description="Polar residues" evidence="1">
    <location>
        <begin position="51"/>
        <end position="60"/>
    </location>
</feature>
<name>L8X1G1_THACA</name>
<keyword evidence="3" id="KW-1185">Reference proteome</keyword>
<dbReference type="OrthoDB" id="185175at2759"/>
<proteinExistence type="predicted"/>
<dbReference type="AlphaFoldDB" id="L8X1G1"/>
<organism evidence="2 3">
    <name type="scientific">Thanatephorus cucumeris (strain AG1-IA)</name>
    <name type="common">Rice sheath blight fungus</name>
    <name type="synonym">Rhizoctonia solani</name>
    <dbReference type="NCBI Taxonomy" id="983506"/>
    <lineage>
        <taxon>Eukaryota</taxon>
        <taxon>Fungi</taxon>
        <taxon>Dikarya</taxon>
        <taxon>Basidiomycota</taxon>
        <taxon>Agaricomycotina</taxon>
        <taxon>Agaricomycetes</taxon>
        <taxon>Cantharellales</taxon>
        <taxon>Ceratobasidiaceae</taxon>
        <taxon>Rhizoctonia</taxon>
        <taxon>Rhizoctonia solani AG-1</taxon>
    </lineage>
</organism>
<dbReference type="EMBL" id="AFRT01000392">
    <property type="protein sequence ID" value="ELU44161.1"/>
    <property type="molecule type" value="Genomic_DNA"/>
</dbReference>
<feature type="compositionally biased region" description="Basic and acidic residues" evidence="1">
    <location>
        <begin position="156"/>
        <end position="167"/>
    </location>
</feature>
<accession>L8X1G1</accession>
<evidence type="ECO:0000256" key="1">
    <source>
        <dbReference type="SAM" id="MobiDB-lite"/>
    </source>
</evidence>
<feature type="region of interest" description="Disordered" evidence="1">
    <location>
        <begin position="150"/>
        <end position="169"/>
    </location>
</feature>
<comment type="caution">
    <text evidence="2">The sequence shown here is derived from an EMBL/GenBank/DDBJ whole genome shotgun (WGS) entry which is preliminary data.</text>
</comment>
<evidence type="ECO:0000313" key="2">
    <source>
        <dbReference type="EMBL" id="ELU44161.1"/>
    </source>
</evidence>
<protein>
    <submittedName>
        <fullName evidence="2">Uncharacterized protein</fullName>
    </submittedName>
</protein>
<sequence length="197" mass="21329">MTSDDDDQQQVAQYANPKRQTRPPRVSLDIPDGSFAPSLSPTKDAPETEAESGTSPSSASAKRLAQTPIADMFKSPLTAAVATTAPSTVTATAVSSKTMPPRLGLQLGNSQDVDEMGWSRGVLDAAASASLGHLLSSEFLRDKEFSWLPDGGEGEESQHDWYTRESPRSGPLCQAWKLIRITHERLFLEDCHSAKRT</sequence>
<dbReference type="Proteomes" id="UP000011668">
    <property type="component" value="Unassembled WGS sequence"/>
</dbReference>